<dbReference type="PANTHER" id="PTHR37487:SF3">
    <property type="entry name" value="CLEAVAGE_POLYADENYLATION SPECIFICITY FACTOR A SUBUNIT N-TERMINAL DOMAIN-CONTAINING PROTEIN"/>
    <property type="match status" value="1"/>
</dbReference>
<protein>
    <submittedName>
        <fullName evidence="1">Uncharacterized protein</fullName>
    </submittedName>
</protein>
<dbReference type="AlphaFoldDB" id="A0A146IMQ8"/>
<dbReference type="EMBL" id="JACAZE010000005">
    <property type="protein sequence ID" value="KAF7316776.1"/>
    <property type="molecule type" value="Genomic_DNA"/>
</dbReference>
<keyword evidence="2" id="KW-1185">Reference proteome</keyword>
<comment type="caution">
    <text evidence="1">The sequence shown here is derived from an EMBL/GenBank/DDBJ whole genome shotgun (WGS) entry which is preliminary data.</text>
</comment>
<dbReference type="OrthoDB" id="3259746at2759"/>
<proteinExistence type="predicted"/>
<dbReference type="PANTHER" id="PTHR37487">
    <property type="entry name" value="CHROMOSOME 1, WHOLE GENOME SHOTGUN SEQUENCE"/>
    <property type="match status" value="1"/>
</dbReference>
<reference evidence="1" key="1">
    <citation type="submission" date="2020-05" db="EMBL/GenBank/DDBJ databases">
        <title>Mycena genomes resolve the evolution of fungal bioluminescence.</title>
        <authorList>
            <person name="Tsai I.J."/>
        </authorList>
    </citation>
    <scope>NUCLEOTIDE SEQUENCE</scope>
    <source>
        <strain evidence="1">110903Hualien_Pintung</strain>
    </source>
</reference>
<organism evidence="1 2">
    <name type="scientific">Mycena chlorophos</name>
    <name type="common">Agaric fungus</name>
    <name type="synonym">Agaricus chlorophos</name>
    <dbReference type="NCBI Taxonomy" id="658473"/>
    <lineage>
        <taxon>Eukaryota</taxon>
        <taxon>Fungi</taxon>
        <taxon>Dikarya</taxon>
        <taxon>Basidiomycota</taxon>
        <taxon>Agaricomycotina</taxon>
        <taxon>Agaricomycetes</taxon>
        <taxon>Agaricomycetidae</taxon>
        <taxon>Agaricales</taxon>
        <taxon>Marasmiineae</taxon>
        <taxon>Mycenaceae</taxon>
        <taxon>Mycena</taxon>
    </lineage>
</organism>
<dbReference type="Proteomes" id="UP000613580">
    <property type="component" value="Unassembled WGS sequence"/>
</dbReference>
<sequence length="181" mass="18113">MLATLLSLALVAAPALASLSISSPEFFECGSAHITWDETKAPYNLVVVNSTDPCGEILADLGDHNVTSIHWTVDFPAGSTLLLSLEDADENEAWSSTITVGKGNTTSCLLADASSAAASATEKASTDADPTLQAAGSAVTDDSSDNATVAGALGAASGAAPVALMNPVMALTAVFAAALML</sequence>
<gene>
    <name evidence="1" type="ORF">HMN09_00410700</name>
</gene>
<evidence type="ECO:0000313" key="2">
    <source>
        <dbReference type="Proteomes" id="UP000613580"/>
    </source>
</evidence>
<evidence type="ECO:0000313" key="1">
    <source>
        <dbReference type="EMBL" id="KAF7316776.1"/>
    </source>
</evidence>
<accession>A0A146IMQ8</accession>
<name>A0A146IMQ8_MYCCL</name>